<evidence type="ECO:0000313" key="3">
    <source>
        <dbReference type="Proteomes" id="UP000070133"/>
    </source>
</evidence>
<dbReference type="OrthoDB" id="3647062at2759"/>
<feature type="compositionally biased region" description="Polar residues" evidence="1">
    <location>
        <begin position="399"/>
        <end position="408"/>
    </location>
</feature>
<comment type="caution">
    <text evidence="2">The sequence shown here is derived from an EMBL/GenBank/DDBJ whole genome shotgun (WGS) entry which is preliminary data.</text>
</comment>
<dbReference type="EMBL" id="LFZN01000046">
    <property type="protein sequence ID" value="KXT02071.1"/>
    <property type="molecule type" value="Genomic_DNA"/>
</dbReference>
<evidence type="ECO:0000313" key="2">
    <source>
        <dbReference type="EMBL" id="KXT02071.1"/>
    </source>
</evidence>
<dbReference type="Proteomes" id="UP000070133">
    <property type="component" value="Unassembled WGS sequence"/>
</dbReference>
<feature type="region of interest" description="Disordered" evidence="1">
    <location>
        <begin position="399"/>
        <end position="424"/>
    </location>
</feature>
<feature type="compositionally biased region" description="Basic and acidic residues" evidence="1">
    <location>
        <begin position="22"/>
        <end position="41"/>
    </location>
</feature>
<protein>
    <submittedName>
        <fullName evidence="2">Uncharacterized protein</fullName>
    </submittedName>
</protein>
<dbReference type="STRING" id="321146.A0A139HHX0"/>
<dbReference type="AlphaFoldDB" id="A0A139HHX0"/>
<keyword evidence="3" id="KW-1185">Reference proteome</keyword>
<sequence>MPLLSGPIDSGCTRSEQSTLKRKAEDQDSRAGTNKAKDRKIAPLKKAPTVAQHYGVDLEHEDFQDIAGDILEHDLAAEESDRIELMAQVGYGDDVDDALGADLFGGDDADVQAARANLLAAKEKEAKRTQRECNKILENLRQPPKHFSYTDNDAVQPVKKPIGLALPPKPATTKNASIVKHESGSPVISHKISASASIPTVKLAVKATANKDPRLVNPDYFAAPDVLGIRPETVSSANSILSGYKGRIAFVPSGALLPNPNEVWKKNDAKRREEAKNFIPPPHYAPYQMSDNPNLRRYDLQHNSKEIPFNKEVIHAKKNGNLDHFDLDVLKAWLRIQGQPTTGTKLHVEGVIDIFLSEHGSELNEKYGTAAMAEKNYAAKKAKIETKVEPVAPRAVASSARTMTSTPPASVFAAPPSTAPTERSRPPVVAVEDAVHANNAAKWDEPILAVPSSAKVGTPSPMAVIQAIQRNNLGSFGAPYLREFARFVIGAREATSKDKKEQSINHIMMWYGYIKKKNWFAEVYGGEVCRGPVAPTGRGQNGAAARGYWPKSPVLAGGNREYRPNSPVLGGGGVSAQAPIVLD</sequence>
<feature type="region of interest" description="Disordered" evidence="1">
    <location>
        <begin position="1"/>
        <end position="46"/>
    </location>
</feature>
<gene>
    <name evidence="2" type="ORF">AC578_6679</name>
</gene>
<organism evidence="2 3">
    <name type="scientific">Pseudocercospora eumusae</name>
    <dbReference type="NCBI Taxonomy" id="321146"/>
    <lineage>
        <taxon>Eukaryota</taxon>
        <taxon>Fungi</taxon>
        <taxon>Dikarya</taxon>
        <taxon>Ascomycota</taxon>
        <taxon>Pezizomycotina</taxon>
        <taxon>Dothideomycetes</taxon>
        <taxon>Dothideomycetidae</taxon>
        <taxon>Mycosphaerellales</taxon>
        <taxon>Mycosphaerellaceae</taxon>
        <taxon>Pseudocercospora</taxon>
    </lineage>
</organism>
<proteinExistence type="predicted"/>
<reference evidence="2 3" key="1">
    <citation type="submission" date="2015-07" db="EMBL/GenBank/DDBJ databases">
        <title>Comparative genomics of the Sigatoka disease complex on banana suggests a link between parallel evolutionary changes in Pseudocercospora fijiensis and Pseudocercospora eumusae and increased virulence on the banana host.</title>
        <authorList>
            <person name="Chang T.-C."/>
            <person name="Salvucci A."/>
            <person name="Crous P.W."/>
            <person name="Stergiopoulos I."/>
        </authorList>
    </citation>
    <scope>NUCLEOTIDE SEQUENCE [LARGE SCALE GENOMIC DNA]</scope>
    <source>
        <strain evidence="2 3">CBS 114824</strain>
    </source>
</reference>
<accession>A0A139HHX0</accession>
<evidence type="ECO:0000256" key="1">
    <source>
        <dbReference type="SAM" id="MobiDB-lite"/>
    </source>
</evidence>
<name>A0A139HHX0_9PEZI</name>